<dbReference type="SUPFAM" id="SSF53623">
    <property type="entry name" value="MurD-like peptide ligases, catalytic domain"/>
    <property type="match status" value="1"/>
</dbReference>
<dbReference type="InterPro" id="IPR035911">
    <property type="entry name" value="MurE/MurF_N"/>
</dbReference>
<evidence type="ECO:0000256" key="2">
    <source>
        <dbReference type="ARBA" id="ARBA00022598"/>
    </source>
</evidence>
<evidence type="ECO:0000256" key="8">
    <source>
        <dbReference type="ARBA" id="ARBA00023306"/>
    </source>
</evidence>
<evidence type="ECO:0000256" key="6">
    <source>
        <dbReference type="ARBA" id="ARBA00022960"/>
    </source>
</evidence>
<dbReference type="PANTHER" id="PTHR43024">
    <property type="entry name" value="UDP-N-ACETYLMURAMOYL-TRIPEPTIDE--D-ALANYL-D-ALANINE LIGASE"/>
    <property type="match status" value="1"/>
</dbReference>
<comment type="caution">
    <text evidence="15">The sequence shown here is derived from an EMBL/GenBank/DDBJ whole genome shotgun (WGS) entry which is preliminary data.</text>
</comment>
<dbReference type="Gene3D" id="3.40.1190.10">
    <property type="entry name" value="Mur-like, catalytic domain"/>
    <property type="match status" value="1"/>
</dbReference>
<evidence type="ECO:0000259" key="12">
    <source>
        <dbReference type="Pfam" id="PF01225"/>
    </source>
</evidence>
<keyword evidence="5 10" id="KW-0067">ATP-binding</keyword>
<dbReference type="GO" id="GO:0051301">
    <property type="term" value="P:cell division"/>
    <property type="evidence" value="ECO:0007669"/>
    <property type="project" value="UniProtKB-KW"/>
</dbReference>
<keyword evidence="3 10" id="KW-0132">Cell division</keyword>
<comment type="subcellular location">
    <subcellularLocation>
        <location evidence="10 11">Cytoplasm</location>
    </subcellularLocation>
</comment>
<evidence type="ECO:0000256" key="11">
    <source>
        <dbReference type="RuleBase" id="RU004136"/>
    </source>
</evidence>
<dbReference type="Pfam" id="PF08245">
    <property type="entry name" value="Mur_ligase_M"/>
    <property type="match status" value="1"/>
</dbReference>
<dbReference type="EMBL" id="DSAC01000064">
    <property type="protein sequence ID" value="HHO74026.1"/>
    <property type="molecule type" value="Genomic_DNA"/>
</dbReference>
<comment type="similarity">
    <text evidence="10">Belongs to the MurCDEF family. MurF subfamily.</text>
</comment>
<dbReference type="UniPathway" id="UPA00219"/>
<dbReference type="InterPro" id="IPR051046">
    <property type="entry name" value="MurCDEF_CellWall_CoF430Synth"/>
</dbReference>
<evidence type="ECO:0000259" key="13">
    <source>
        <dbReference type="Pfam" id="PF02875"/>
    </source>
</evidence>
<dbReference type="InterPro" id="IPR013221">
    <property type="entry name" value="Mur_ligase_cen"/>
</dbReference>
<sequence>MMFYKRVVINSKEVQEGDLFVALKGSRHDGHDFVEEAFQRGAVGVVVEREVEVPEGKFALVVKDSLEFLRDLARKKRESFKGKVIAIAGSAGKTTTKEMVAFLLSKVAKTCKTPKNYNSQIGVPLSVANFDEDCQFWVVEVGASQKGDVARLVELIKPHIRVITAIGEEHLETFGCLDDVVVGNGEVFKDMGEEDVGVCPHEVSHCYLLPKKITFGEGSELSAKEIDLSTEGVRFKVLDVEVFVPIPSLGVVENALCTFAVLQALGFDWKNFVEYLRDFRAVEGRFKTYQMDNWFVIDDAYNANPPSMRKALQTLCRFKGFKIAVLGDMLELGRESERFHREVGRLCAELGIDLCLFYGPNMKYAWEECVRHGGKAEHFKDKETLTSFLLGLLNKPAVVLFKGSRGMRLEEVLHGLQNEKIRI</sequence>
<dbReference type="GO" id="GO:0071555">
    <property type="term" value="P:cell wall organization"/>
    <property type="evidence" value="ECO:0007669"/>
    <property type="project" value="UniProtKB-KW"/>
</dbReference>
<reference evidence="15" key="1">
    <citation type="journal article" date="2020" name="mSystems">
        <title>Genome- and Community-Level Interaction Insights into Carbon Utilization and Element Cycling Functions of Hydrothermarchaeota in Hydrothermal Sediment.</title>
        <authorList>
            <person name="Zhou Z."/>
            <person name="Liu Y."/>
            <person name="Xu W."/>
            <person name="Pan J."/>
            <person name="Luo Z.H."/>
            <person name="Li M."/>
        </authorList>
    </citation>
    <scope>NUCLEOTIDE SEQUENCE [LARGE SCALE GENOMIC DNA]</scope>
    <source>
        <strain evidence="15">SpSt-114</strain>
    </source>
</reference>
<dbReference type="GO" id="GO:0005524">
    <property type="term" value="F:ATP binding"/>
    <property type="evidence" value="ECO:0007669"/>
    <property type="project" value="UniProtKB-UniRule"/>
</dbReference>
<gene>
    <name evidence="10 15" type="primary">murF</name>
    <name evidence="15" type="ORF">ENN04_05230</name>
</gene>
<keyword evidence="6 10" id="KW-0133">Cell shape</keyword>
<feature type="binding site" evidence="10">
    <location>
        <begin position="89"/>
        <end position="95"/>
    </location>
    <ligand>
        <name>ATP</name>
        <dbReference type="ChEBI" id="CHEBI:30616"/>
    </ligand>
</feature>
<name>A0A7C5SZV2_9AQUI</name>
<protein>
    <recommendedName>
        <fullName evidence="10 11">UDP-N-acetylmuramoyl-tripeptide--D-alanyl-D-alanine ligase</fullName>
        <ecNumber evidence="10 11">6.3.2.10</ecNumber>
    </recommendedName>
    <alternativeName>
        <fullName evidence="10">D-alanyl-D-alanine-adding enzyme</fullName>
    </alternativeName>
</protein>
<dbReference type="AlphaFoldDB" id="A0A7C5SZV2"/>
<keyword evidence="8 10" id="KW-0131">Cell cycle</keyword>
<dbReference type="GO" id="GO:0047480">
    <property type="term" value="F:UDP-N-acetylmuramoyl-tripeptide-D-alanyl-D-alanine ligase activity"/>
    <property type="evidence" value="ECO:0007669"/>
    <property type="project" value="UniProtKB-UniRule"/>
</dbReference>
<accession>A0A7C5SZV2</accession>
<evidence type="ECO:0000256" key="4">
    <source>
        <dbReference type="ARBA" id="ARBA00022741"/>
    </source>
</evidence>
<dbReference type="SUPFAM" id="SSF53244">
    <property type="entry name" value="MurD-like peptide ligases, peptide-binding domain"/>
    <property type="match status" value="1"/>
</dbReference>
<comment type="catalytic activity">
    <reaction evidence="10 11">
        <text>D-alanyl-D-alanine + UDP-N-acetyl-alpha-D-muramoyl-L-alanyl-gamma-D-glutamyl-meso-2,6-diaminopimelate + ATP = UDP-N-acetyl-alpha-D-muramoyl-L-alanyl-gamma-D-glutamyl-meso-2,6-diaminopimeloyl-D-alanyl-D-alanine + ADP + phosphate + H(+)</text>
        <dbReference type="Rhea" id="RHEA:28374"/>
        <dbReference type="ChEBI" id="CHEBI:15378"/>
        <dbReference type="ChEBI" id="CHEBI:30616"/>
        <dbReference type="ChEBI" id="CHEBI:43474"/>
        <dbReference type="ChEBI" id="CHEBI:57822"/>
        <dbReference type="ChEBI" id="CHEBI:61386"/>
        <dbReference type="ChEBI" id="CHEBI:83905"/>
        <dbReference type="ChEBI" id="CHEBI:456216"/>
        <dbReference type="EC" id="6.3.2.10"/>
    </reaction>
</comment>
<dbReference type="HAMAP" id="MF_02019">
    <property type="entry name" value="MurF"/>
    <property type="match status" value="1"/>
</dbReference>
<evidence type="ECO:0000256" key="5">
    <source>
        <dbReference type="ARBA" id="ARBA00022840"/>
    </source>
</evidence>
<dbReference type="Gene3D" id="3.90.190.20">
    <property type="entry name" value="Mur ligase, C-terminal domain"/>
    <property type="match status" value="1"/>
</dbReference>
<evidence type="ECO:0000256" key="3">
    <source>
        <dbReference type="ARBA" id="ARBA00022618"/>
    </source>
</evidence>
<evidence type="ECO:0000256" key="10">
    <source>
        <dbReference type="HAMAP-Rule" id="MF_02019"/>
    </source>
</evidence>
<keyword evidence="2 10" id="KW-0436">Ligase</keyword>
<dbReference type="InterPro" id="IPR004101">
    <property type="entry name" value="Mur_ligase_C"/>
</dbReference>
<dbReference type="EC" id="6.3.2.10" evidence="10 11"/>
<keyword evidence="4 10" id="KW-0547">Nucleotide-binding</keyword>
<evidence type="ECO:0000256" key="9">
    <source>
        <dbReference type="ARBA" id="ARBA00023316"/>
    </source>
</evidence>
<dbReference type="NCBIfam" id="TIGR01143">
    <property type="entry name" value="murF"/>
    <property type="match status" value="1"/>
</dbReference>
<dbReference type="GO" id="GO:0008360">
    <property type="term" value="P:regulation of cell shape"/>
    <property type="evidence" value="ECO:0007669"/>
    <property type="project" value="UniProtKB-KW"/>
</dbReference>
<feature type="domain" description="Mur ligase C-terminal" evidence="13">
    <location>
        <begin position="284"/>
        <end position="405"/>
    </location>
</feature>
<evidence type="ECO:0000256" key="1">
    <source>
        <dbReference type="ARBA" id="ARBA00022490"/>
    </source>
</evidence>
<feature type="domain" description="Mur ligase N-terminal catalytic" evidence="12">
    <location>
        <begin position="6"/>
        <end position="76"/>
    </location>
</feature>
<dbReference type="GO" id="GO:0009252">
    <property type="term" value="P:peptidoglycan biosynthetic process"/>
    <property type="evidence" value="ECO:0007669"/>
    <property type="project" value="UniProtKB-UniRule"/>
</dbReference>
<dbReference type="InterPro" id="IPR036565">
    <property type="entry name" value="Mur-like_cat_sf"/>
</dbReference>
<evidence type="ECO:0000259" key="14">
    <source>
        <dbReference type="Pfam" id="PF08245"/>
    </source>
</evidence>
<comment type="pathway">
    <text evidence="10 11">Cell wall biogenesis; peptidoglycan biosynthesis.</text>
</comment>
<dbReference type="InterPro" id="IPR005863">
    <property type="entry name" value="UDP-N-AcMur_synth"/>
</dbReference>
<dbReference type="GO" id="GO:0005737">
    <property type="term" value="C:cytoplasm"/>
    <property type="evidence" value="ECO:0007669"/>
    <property type="project" value="UniProtKB-SubCell"/>
</dbReference>
<dbReference type="InterPro" id="IPR000713">
    <property type="entry name" value="Mur_ligase_N"/>
</dbReference>
<dbReference type="PANTHER" id="PTHR43024:SF1">
    <property type="entry name" value="UDP-N-ACETYLMURAMOYL-TRIPEPTIDE--D-ALANYL-D-ALANINE LIGASE"/>
    <property type="match status" value="1"/>
</dbReference>
<dbReference type="Pfam" id="PF01225">
    <property type="entry name" value="Mur_ligase"/>
    <property type="match status" value="1"/>
</dbReference>
<organism evidence="15">
    <name type="scientific">Thermocrinis ruber</name>
    <dbReference type="NCBI Taxonomy" id="75906"/>
    <lineage>
        <taxon>Bacteria</taxon>
        <taxon>Pseudomonadati</taxon>
        <taxon>Aquificota</taxon>
        <taxon>Aquificia</taxon>
        <taxon>Aquificales</taxon>
        <taxon>Aquificaceae</taxon>
        <taxon>Thermocrinis</taxon>
    </lineage>
</organism>
<proteinExistence type="inferred from homology"/>
<keyword evidence="7 10" id="KW-0573">Peptidoglycan synthesis</keyword>
<comment type="function">
    <text evidence="10 11">Involved in cell wall formation. Catalyzes the final step in the synthesis of UDP-N-acetylmuramoyl-pentapeptide, the precursor of murein.</text>
</comment>
<keyword evidence="9 10" id="KW-0961">Cell wall biogenesis/degradation</keyword>
<evidence type="ECO:0000256" key="7">
    <source>
        <dbReference type="ARBA" id="ARBA00022984"/>
    </source>
</evidence>
<dbReference type="SUPFAM" id="SSF63418">
    <property type="entry name" value="MurE/MurF N-terminal domain"/>
    <property type="match status" value="1"/>
</dbReference>
<dbReference type="Pfam" id="PF02875">
    <property type="entry name" value="Mur_ligase_C"/>
    <property type="match status" value="1"/>
</dbReference>
<feature type="domain" description="Mur ligase central" evidence="14">
    <location>
        <begin position="87"/>
        <end position="261"/>
    </location>
</feature>
<dbReference type="InterPro" id="IPR036615">
    <property type="entry name" value="Mur_ligase_C_dom_sf"/>
</dbReference>
<evidence type="ECO:0000313" key="15">
    <source>
        <dbReference type="EMBL" id="HHO74026.1"/>
    </source>
</evidence>
<keyword evidence="1 10" id="KW-0963">Cytoplasm</keyword>
<dbReference type="Gene3D" id="3.40.1390.10">
    <property type="entry name" value="MurE/MurF, N-terminal domain"/>
    <property type="match status" value="1"/>
</dbReference>